<gene>
    <name evidence="5" type="ORF">F8568_044110</name>
</gene>
<feature type="region of interest" description="Disordered" evidence="3">
    <location>
        <begin position="61"/>
        <end position="84"/>
    </location>
</feature>
<evidence type="ECO:0000313" key="6">
    <source>
        <dbReference type="Proteomes" id="UP000462055"/>
    </source>
</evidence>
<comment type="similarity">
    <text evidence="1">Belongs to the aldehyde dehydrogenase family.</text>
</comment>
<proteinExistence type="inferred from homology"/>
<sequence>MPQGFREYIRWGEDEEVRIANGTRYGFPGAVWSATPDVAVARRIDSGEVYVNGGRLNIDAPSGGVKESGYGREPGRSTFWSSGR</sequence>
<feature type="domain" description="Aldehyde dehydrogenase" evidence="4">
    <location>
        <begin position="13"/>
        <end position="77"/>
    </location>
</feature>
<organism evidence="5 6">
    <name type="scientific">Actinomadura physcomitrii</name>
    <dbReference type="NCBI Taxonomy" id="2650748"/>
    <lineage>
        <taxon>Bacteria</taxon>
        <taxon>Bacillati</taxon>
        <taxon>Actinomycetota</taxon>
        <taxon>Actinomycetes</taxon>
        <taxon>Streptosporangiales</taxon>
        <taxon>Thermomonosporaceae</taxon>
        <taxon>Actinomadura</taxon>
    </lineage>
</organism>
<dbReference type="InterPro" id="IPR016163">
    <property type="entry name" value="Ald_DH_C"/>
</dbReference>
<dbReference type="PANTHER" id="PTHR42804">
    <property type="entry name" value="ALDEHYDE DEHYDROGENASE"/>
    <property type="match status" value="1"/>
</dbReference>
<protein>
    <submittedName>
        <fullName evidence="5">Aldehyde dehydrogenase family protein</fullName>
    </submittedName>
</protein>
<dbReference type="Gene3D" id="3.40.309.10">
    <property type="entry name" value="Aldehyde Dehydrogenase, Chain A, domain 2"/>
    <property type="match status" value="1"/>
</dbReference>
<reference evidence="5" key="1">
    <citation type="submission" date="2019-12" db="EMBL/GenBank/DDBJ databases">
        <title>Actinomadura physcomitrii sp. nov., a novel actinomycete isolated from moss [Physcomitrium sphaericum (Ludw) Fuernr].</title>
        <authorList>
            <person name="Zhuang X."/>
        </authorList>
    </citation>
    <scope>NUCLEOTIDE SEQUENCE [LARGE SCALE GENOMIC DNA]</scope>
    <source>
        <strain evidence="5">LD22</strain>
    </source>
</reference>
<dbReference type="Proteomes" id="UP000462055">
    <property type="component" value="Unassembled WGS sequence"/>
</dbReference>
<dbReference type="GO" id="GO:0016620">
    <property type="term" value="F:oxidoreductase activity, acting on the aldehyde or oxo group of donors, NAD or NADP as acceptor"/>
    <property type="evidence" value="ECO:0007669"/>
    <property type="project" value="InterPro"/>
</dbReference>
<dbReference type="SUPFAM" id="SSF53720">
    <property type="entry name" value="ALDH-like"/>
    <property type="match status" value="1"/>
</dbReference>
<evidence type="ECO:0000256" key="3">
    <source>
        <dbReference type="SAM" id="MobiDB-lite"/>
    </source>
</evidence>
<dbReference type="InterPro" id="IPR016162">
    <property type="entry name" value="Ald_DH_N"/>
</dbReference>
<dbReference type="EMBL" id="WBMS02000066">
    <property type="protein sequence ID" value="MWA07208.1"/>
    <property type="molecule type" value="Genomic_DNA"/>
</dbReference>
<dbReference type="Gene3D" id="3.40.605.10">
    <property type="entry name" value="Aldehyde Dehydrogenase, Chain A, domain 1"/>
    <property type="match status" value="1"/>
</dbReference>
<evidence type="ECO:0000313" key="5">
    <source>
        <dbReference type="EMBL" id="MWA07208.1"/>
    </source>
</evidence>
<dbReference type="PANTHER" id="PTHR42804:SF1">
    <property type="entry name" value="ALDEHYDE DEHYDROGENASE-RELATED"/>
    <property type="match status" value="1"/>
</dbReference>
<name>A0A6I4MLY3_9ACTN</name>
<dbReference type="Pfam" id="PF00171">
    <property type="entry name" value="Aldedh"/>
    <property type="match status" value="1"/>
</dbReference>
<evidence type="ECO:0000256" key="1">
    <source>
        <dbReference type="ARBA" id="ARBA00009986"/>
    </source>
</evidence>
<evidence type="ECO:0000256" key="2">
    <source>
        <dbReference type="ARBA" id="ARBA00023002"/>
    </source>
</evidence>
<dbReference type="InterPro" id="IPR015590">
    <property type="entry name" value="Aldehyde_DH_dom"/>
</dbReference>
<dbReference type="InterPro" id="IPR016161">
    <property type="entry name" value="Ald_DH/histidinol_DH"/>
</dbReference>
<keyword evidence="2" id="KW-0560">Oxidoreductase</keyword>
<dbReference type="AlphaFoldDB" id="A0A6I4MLY3"/>
<dbReference type="RefSeq" id="WP_151600110.1">
    <property type="nucleotide sequence ID" value="NZ_WBMS02000066.1"/>
</dbReference>
<comment type="caution">
    <text evidence="5">The sequence shown here is derived from an EMBL/GenBank/DDBJ whole genome shotgun (WGS) entry which is preliminary data.</text>
</comment>
<keyword evidence="6" id="KW-1185">Reference proteome</keyword>
<accession>A0A6I4MLY3</accession>
<evidence type="ECO:0000259" key="4">
    <source>
        <dbReference type="Pfam" id="PF00171"/>
    </source>
</evidence>